<feature type="non-terminal residue" evidence="1">
    <location>
        <position position="91"/>
    </location>
</feature>
<accession>A0A937XAJ7</accession>
<dbReference type="Proteomes" id="UP000748308">
    <property type="component" value="Unassembled WGS sequence"/>
</dbReference>
<gene>
    <name evidence="1" type="ORF">FJY75_03295</name>
</gene>
<sequence>MTARPRYEPLRELARREGRSVRLCRDRLTGGRVVVKGGPAEQILHEAAILLAAPPGVAPALLDLPWSPPDGPGAVMEVLEGEPLSASRLDS</sequence>
<evidence type="ECO:0000313" key="1">
    <source>
        <dbReference type="EMBL" id="MBM3316857.1"/>
    </source>
</evidence>
<dbReference type="AlphaFoldDB" id="A0A937XAJ7"/>
<protein>
    <submittedName>
        <fullName evidence="1">Uncharacterized protein</fullName>
    </submittedName>
</protein>
<organism evidence="1 2">
    <name type="scientific">Eiseniibacteriota bacterium</name>
    <dbReference type="NCBI Taxonomy" id="2212470"/>
    <lineage>
        <taxon>Bacteria</taxon>
        <taxon>Candidatus Eiseniibacteriota</taxon>
    </lineage>
</organism>
<evidence type="ECO:0000313" key="2">
    <source>
        <dbReference type="Proteomes" id="UP000748308"/>
    </source>
</evidence>
<proteinExistence type="predicted"/>
<name>A0A937XAJ7_UNCEI</name>
<reference evidence="1" key="1">
    <citation type="submission" date="2019-03" db="EMBL/GenBank/DDBJ databases">
        <title>Lake Tanganyika Metagenome-Assembled Genomes (MAGs).</title>
        <authorList>
            <person name="Tran P."/>
        </authorList>
    </citation>
    <scope>NUCLEOTIDE SEQUENCE</scope>
    <source>
        <strain evidence="1">M_DeepCast_400m_m2_100</strain>
    </source>
</reference>
<comment type="caution">
    <text evidence="1">The sequence shown here is derived from an EMBL/GenBank/DDBJ whole genome shotgun (WGS) entry which is preliminary data.</text>
</comment>
<dbReference type="EMBL" id="VGIY01000049">
    <property type="protein sequence ID" value="MBM3316857.1"/>
    <property type="molecule type" value="Genomic_DNA"/>
</dbReference>